<feature type="compositionally biased region" description="Low complexity" evidence="1">
    <location>
        <begin position="97"/>
        <end position="106"/>
    </location>
</feature>
<dbReference type="AlphaFoldDB" id="A0AAD5WW93"/>
<comment type="caution">
    <text evidence="2">The sequence shown here is derived from an EMBL/GenBank/DDBJ whole genome shotgun (WGS) entry which is preliminary data.</text>
</comment>
<dbReference type="Proteomes" id="UP001201980">
    <property type="component" value="Unassembled WGS sequence"/>
</dbReference>
<feature type="compositionally biased region" description="Basic residues" evidence="1">
    <location>
        <begin position="406"/>
        <end position="415"/>
    </location>
</feature>
<protein>
    <submittedName>
        <fullName evidence="2">Uncharacterized protein</fullName>
    </submittedName>
</protein>
<dbReference type="EMBL" id="JAKWBI020000001">
    <property type="protein sequence ID" value="KAJ2907365.1"/>
    <property type="molecule type" value="Genomic_DNA"/>
</dbReference>
<feature type="region of interest" description="Disordered" evidence="1">
    <location>
        <begin position="311"/>
        <end position="415"/>
    </location>
</feature>
<feature type="region of interest" description="Disordered" evidence="1">
    <location>
        <begin position="195"/>
        <end position="236"/>
    </location>
</feature>
<organism evidence="2 3">
    <name type="scientific">Zalerion maritima</name>
    <dbReference type="NCBI Taxonomy" id="339359"/>
    <lineage>
        <taxon>Eukaryota</taxon>
        <taxon>Fungi</taxon>
        <taxon>Dikarya</taxon>
        <taxon>Ascomycota</taxon>
        <taxon>Pezizomycotina</taxon>
        <taxon>Sordariomycetes</taxon>
        <taxon>Lulworthiomycetidae</taxon>
        <taxon>Lulworthiales</taxon>
        <taxon>Lulworthiaceae</taxon>
        <taxon>Zalerion</taxon>
    </lineage>
</organism>
<evidence type="ECO:0000313" key="2">
    <source>
        <dbReference type="EMBL" id="KAJ2907365.1"/>
    </source>
</evidence>
<feature type="compositionally biased region" description="Polar residues" evidence="1">
    <location>
        <begin position="76"/>
        <end position="90"/>
    </location>
</feature>
<keyword evidence="3" id="KW-1185">Reference proteome</keyword>
<feature type="compositionally biased region" description="Basic and acidic residues" evidence="1">
    <location>
        <begin position="54"/>
        <end position="64"/>
    </location>
</feature>
<accession>A0AAD5WW93</accession>
<feature type="region of interest" description="Disordered" evidence="1">
    <location>
        <begin position="34"/>
        <end position="110"/>
    </location>
</feature>
<evidence type="ECO:0000313" key="3">
    <source>
        <dbReference type="Proteomes" id="UP001201980"/>
    </source>
</evidence>
<gene>
    <name evidence="2" type="ORF">MKZ38_003222</name>
</gene>
<reference evidence="2" key="1">
    <citation type="submission" date="2022-07" db="EMBL/GenBank/DDBJ databases">
        <title>Draft genome sequence of Zalerion maritima ATCC 34329, a (micro)plastics degrading marine fungus.</title>
        <authorList>
            <person name="Paco A."/>
            <person name="Goncalves M.F.M."/>
            <person name="Rocha-Santos T.A.P."/>
            <person name="Alves A."/>
        </authorList>
    </citation>
    <scope>NUCLEOTIDE SEQUENCE</scope>
    <source>
        <strain evidence="2">ATCC 34329</strain>
    </source>
</reference>
<feature type="compositionally biased region" description="Polar residues" evidence="1">
    <location>
        <begin position="357"/>
        <end position="368"/>
    </location>
</feature>
<feature type="compositionally biased region" description="Acidic residues" evidence="1">
    <location>
        <begin position="384"/>
        <end position="397"/>
    </location>
</feature>
<evidence type="ECO:0000256" key="1">
    <source>
        <dbReference type="SAM" id="MobiDB-lite"/>
    </source>
</evidence>
<feature type="compositionally biased region" description="Basic and acidic residues" evidence="1">
    <location>
        <begin position="311"/>
        <end position="323"/>
    </location>
</feature>
<name>A0AAD5WW93_9PEZI</name>
<sequence length="415" mass="46379">MDALKNITKTVPTWLTRLDDLSDQIDKRQLELAEFAEKQTAPRSIRNRGSTESLKPKDDADDHPMTPMTPVKDTQFPPQTQNGSNPQRNSMDPPASPSSDPKTPAALQKQSHQVIVIAQARARAMVKRKMKTASLISNEETAPKYRSRSMVIIYYDSYVQSFFEELVKFVSASRNLLRKAKMAAKVAQIRKLAELEMPDDDSKESSDNKPGAPLLAADPATDGPEEPLPPLRYMSSRRMGPMTRTLGMSARSYGRGMGLGTVEEKPDVYDDLDKGLEYVQGMCEHGAHQFLRDGTCGEEIANIQSRLAETRDMAEKEMERLEREEPESLQPAPEEPPKTRAFKPLGMRKTKEKDDSQMTPQPSASPMTPASPEGTVSGPKELSLEVDDDEDNDEDEPPQLVYRSTRAMRTRRGPT</sequence>
<proteinExistence type="predicted"/>